<name>A0A6N7XVM5_9FIRM</name>
<gene>
    <name evidence="2" type="ORF">FYJ83_03570</name>
</gene>
<evidence type="ECO:0000313" key="3">
    <source>
        <dbReference type="Proteomes" id="UP000469523"/>
    </source>
</evidence>
<comment type="caution">
    <text evidence="2">The sequence shown here is derived from an EMBL/GenBank/DDBJ whole genome shotgun (WGS) entry which is preliminary data.</text>
</comment>
<evidence type="ECO:0000256" key="1">
    <source>
        <dbReference type="SAM" id="MobiDB-lite"/>
    </source>
</evidence>
<proteinExistence type="predicted"/>
<dbReference type="AlphaFoldDB" id="A0A6N7XVM5"/>
<accession>A0A6N7XVM5</accession>
<sequence>MKQKMNITEQRKSLISRALEKGDTMDSIKSQLEAYDDQLKNIDNQIAEMMTKEMKKQAEKVKEQYDNNKPKTEEEVENQRLTAVSALSIDLRQAKAINAVKMKIDGESRVLKSEIKIDKGRGLSVKAKEDKLADMKQKSSNLISKITDKLADISEKADSINKPQEIIISEKENENSDDE</sequence>
<feature type="region of interest" description="Disordered" evidence="1">
    <location>
        <begin position="53"/>
        <end position="77"/>
    </location>
</feature>
<feature type="compositionally biased region" description="Basic and acidic residues" evidence="1">
    <location>
        <begin position="53"/>
        <end position="73"/>
    </location>
</feature>
<evidence type="ECO:0000313" key="2">
    <source>
        <dbReference type="EMBL" id="MSU00545.1"/>
    </source>
</evidence>
<reference evidence="2 3" key="1">
    <citation type="submission" date="2019-09" db="EMBL/GenBank/DDBJ databases">
        <title>In-depth cultivation of the pig gut microbiome towards novel bacterial diversity and tailored functional studies.</title>
        <authorList>
            <person name="Wylensek D."/>
            <person name="Hitch T.C.A."/>
            <person name="Clavel T."/>
        </authorList>
    </citation>
    <scope>NUCLEOTIDE SEQUENCE [LARGE SCALE GENOMIC DNA]</scope>
    <source>
        <strain evidence="2 3">WCA3-693-APC-4?</strain>
    </source>
</reference>
<dbReference type="RefSeq" id="WP_154438966.1">
    <property type="nucleotide sequence ID" value="NZ_JAHLPJ010000001.1"/>
</dbReference>
<dbReference type="EMBL" id="VUNQ01000004">
    <property type="protein sequence ID" value="MSU00545.1"/>
    <property type="molecule type" value="Genomic_DNA"/>
</dbReference>
<dbReference type="Proteomes" id="UP000469523">
    <property type="component" value="Unassembled WGS sequence"/>
</dbReference>
<keyword evidence="3" id="KW-1185">Reference proteome</keyword>
<protein>
    <submittedName>
        <fullName evidence="2">Uncharacterized protein</fullName>
    </submittedName>
</protein>
<organism evidence="2 3">
    <name type="scientific">Tissierella pigra</name>
    <dbReference type="NCBI Taxonomy" id="2607614"/>
    <lineage>
        <taxon>Bacteria</taxon>
        <taxon>Bacillati</taxon>
        <taxon>Bacillota</taxon>
        <taxon>Tissierellia</taxon>
        <taxon>Tissierellales</taxon>
        <taxon>Tissierellaceae</taxon>
        <taxon>Tissierella</taxon>
    </lineage>
</organism>